<sequence length="669" mass="78216">ESYGIPSSNFSNERPSNNSSFAIHSKSNIIIDDQRAIIDYAKRFMKNFNEPSNLIGFKLLVEDPEIKFPTKLLVDALLLLSDSSSFECYIGNTIPHLELRLRTWFAVLEKVVYSPTVLTREIREKLRSNLDRFINIHYQITMVFSQKNDHSYKPGEIDSTNDTDIIFPNYNINFLLFHLRDTLNFIRDDEFYFDEFLRCVKEGLIELIRATPRISNTSRNIPVALGELFVSGTMPRFINFLRIKCPVDYWYPTWRELLIVHYSLKTLAQDVNFNILQFYNEAYLLESLWQHTFNESYKQSTNIDILAILNDQSKFSSLWISDEPTTLPNMLWFGVLDLAQNLSYKTIQPTSLALCYYLGLESLQKSQNYFIQFKSLELLLSLSFREPDWFEYMVQEEIEKFIEALPIDARQNFKNLIRDINKKIKLDNEFIEQLNIVNNKEKSVVKNNLPDKNLFSLLEIISENFTCPITGQITDDFLILACCGYSVSYHAIDKWKKISALENKLFECPFCRTEINQKSLYNLMQNAIVKSLHGRLKEAGLEKREILTHKNCLMDDGLFLKTNKMHMCRIHLSSKLPISISRKTCPKTLHPAFNKAAKAEQQNDYAATIIWLTQVLQFYPKSYSVQCRRAFASWKLGLYLQALEDLETQYFKEFLLNAIKKFLNTVLNT</sequence>
<dbReference type="EMBL" id="CAJVPM010000931">
    <property type="protein sequence ID" value="CAG8455302.1"/>
    <property type="molecule type" value="Genomic_DNA"/>
</dbReference>
<comment type="caution">
    <text evidence="1">The sequence shown here is derived from an EMBL/GenBank/DDBJ whole genome shotgun (WGS) entry which is preliminary data.</text>
</comment>
<reference evidence="1" key="1">
    <citation type="submission" date="2021-06" db="EMBL/GenBank/DDBJ databases">
        <authorList>
            <person name="Kallberg Y."/>
            <person name="Tangrot J."/>
            <person name="Rosling A."/>
        </authorList>
    </citation>
    <scope>NUCLEOTIDE SEQUENCE</scope>
    <source>
        <strain evidence="1">AU212A</strain>
    </source>
</reference>
<feature type="non-terminal residue" evidence="1">
    <location>
        <position position="1"/>
    </location>
</feature>
<dbReference type="Proteomes" id="UP000789860">
    <property type="component" value="Unassembled WGS sequence"/>
</dbReference>
<proteinExistence type="predicted"/>
<evidence type="ECO:0000313" key="2">
    <source>
        <dbReference type="Proteomes" id="UP000789860"/>
    </source>
</evidence>
<name>A0ACA9K6A4_9GLOM</name>
<gene>
    <name evidence="1" type="ORF">SCALOS_LOCUS1373</name>
</gene>
<organism evidence="1 2">
    <name type="scientific">Scutellospora calospora</name>
    <dbReference type="NCBI Taxonomy" id="85575"/>
    <lineage>
        <taxon>Eukaryota</taxon>
        <taxon>Fungi</taxon>
        <taxon>Fungi incertae sedis</taxon>
        <taxon>Mucoromycota</taxon>
        <taxon>Glomeromycotina</taxon>
        <taxon>Glomeromycetes</taxon>
        <taxon>Diversisporales</taxon>
        <taxon>Gigasporaceae</taxon>
        <taxon>Scutellospora</taxon>
    </lineage>
</organism>
<keyword evidence="2" id="KW-1185">Reference proteome</keyword>
<accession>A0ACA9K6A4</accession>
<protein>
    <submittedName>
        <fullName evidence="1">217_t:CDS:1</fullName>
    </submittedName>
</protein>
<evidence type="ECO:0000313" key="1">
    <source>
        <dbReference type="EMBL" id="CAG8455302.1"/>
    </source>
</evidence>